<dbReference type="Pfam" id="PF08190">
    <property type="entry name" value="PIH1"/>
    <property type="match status" value="1"/>
</dbReference>
<evidence type="ECO:0000256" key="2">
    <source>
        <dbReference type="SAM" id="MobiDB-lite"/>
    </source>
</evidence>
<feature type="domain" description="PIH1 N-terminal" evidence="3">
    <location>
        <begin position="7"/>
        <end position="131"/>
    </location>
</feature>
<accession>F9W6W0</accession>
<dbReference type="GO" id="GO:0005737">
    <property type="term" value="C:cytoplasm"/>
    <property type="evidence" value="ECO:0007669"/>
    <property type="project" value="TreeGrafter"/>
</dbReference>
<comment type="similarity">
    <text evidence="1">Belongs to the PIH1 family.</text>
</comment>
<proteinExistence type="inferred from homology"/>
<sequence>MLNPPVKPGFCFRALTADGQKNVAVNVCGHNSIGVALTKSMDPAPECYLDEYGLDNLIVPISVDAPLQCDGKEYSYITNVVVHNSLIERCLKGHRLSDHYITRLTSLAIDWILQEYGLKLDTRSCRLIHGKTYVDYAGKNAEQIFSEAAKALERGIKRGENSSDSDVVDPLVSKFNMENKCSSAESKHAPLITEMPTGSGIRKGFLCNARLYGCEGSGECNQPPHDPLLHIPKNIRKRCQVIDTRQSGHVLSTVAPPRATPEKDGKPPITQCPPLAEPDEWKVESLEYGEKSVIIRLLPPPNVTSMEGINLEATPNSIEIDGTKVRLSRTVAVDNISAKFLKLSNKLLLTCPFV</sequence>
<dbReference type="EMBL" id="CAEQ01000942">
    <property type="protein sequence ID" value="CCD12917.1"/>
    <property type="molecule type" value="Genomic_DNA"/>
</dbReference>
<dbReference type="PANTHER" id="PTHR22997">
    <property type="entry name" value="PIH1 DOMAIN-CONTAINING PROTEIN 1"/>
    <property type="match status" value="1"/>
</dbReference>
<evidence type="ECO:0000259" key="3">
    <source>
        <dbReference type="Pfam" id="PF08190"/>
    </source>
</evidence>
<protein>
    <submittedName>
        <fullName evidence="4">WGS project CAEQ00000000 data, annotated contig 153</fullName>
    </submittedName>
</protein>
<feature type="region of interest" description="Disordered" evidence="2">
    <location>
        <begin position="254"/>
        <end position="276"/>
    </location>
</feature>
<dbReference type="InterPro" id="IPR012981">
    <property type="entry name" value="PIH1_N"/>
</dbReference>
<name>F9W6W0_TRYCI</name>
<organism evidence="4 5">
    <name type="scientific">Trypanosoma congolense (strain IL3000)</name>
    <dbReference type="NCBI Taxonomy" id="1068625"/>
    <lineage>
        <taxon>Eukaryota</taxon>
        <taxon>Discoba</taxon>
        <taxon>Euglenozoa</taxon>
        <taxon>Kinetoplastea</taxon>
        <taxon>Metakinetoplastina</taxon>
        <taxon>Trypanosomatida</taxon>
        <taxon>Trypanosomatidae</taxon>
        <taxon>Trypanosoma</taxon>
        <taxon>Nannomonas</taxon>
    </lineage>
</organism>
<dbReference type="AlphaFoldDB" id="F9W6W0"/>
<reference evidence="4 5" key="2">
    <citation type="journal article" date="2012" name="Proc. Natl. Acad. Sci. U.S.A.">
        <title>Antigenic diversity is generated by distinct evolutionary mechanisms in African trypanosome species.</title>
        <authorList>
            <person name="Jackson A.P."/>
            <person name="Berry A."/>
            <person name="Aslett M."/>
            <person name="Allison H.C."/>
            <person name="Burton P."/>
            <person name="Vavrova-Anderson J."/>
            <person name="Brown R."/>
            <person name="Browne H."/>
            <person name="Corton N."/>
            <person name="Hauser H."/>
            <person name="Gamble J."/>
            <person name="Gilderthorp R."/>
            <person name="Marcello L."/>
            <person name="McQuillan J."/>
            <person name="Otto T.D."/>
            <person name="Quail M.A."/>
            <person name="Sanders M.J."/>
            <person name="van Tonder A."/>
            <person name="Ginger M.L."/>
            <person name="Field M.C."/>
            <person name="Barry J.D."/>
            <person name="Hertz-Fowler C."/>
            <person name="Berriman M."/>
        </authorList>
    </citation>
    <scope>NUCLEOTIDE SEQUENCE [LARGE SCALE GENOMIC DNA]</scope>
    <source>
        <strain evidence="4 5">IL3000</strain>
    </source>
</reference>
<dbReference type="PANTHER" id="PTHR22997:SF8">
    <property type="entry name" value="PIH1 N-TERMINAL DOMAIN-CONTAINING PROTEIN"/>
    <property type="match status" value="1"/>
</dbReference>
<comment type="caution">
    <text evidence="4">The sequence shown here is derived from an EMBL/GenBank/DDBJ whole genome shotgun (WGS) entry which is preliminary data.</text>
</comment>
<gene>
    <name evidence="4" type="ORF">TCIL3000_0_03790</name>
</gene>
<dbReference type="Proteomes" id="UP000000702">
    <property type="component" value="Unassembled WGS sequence"/>
</dbReference>
<reference evidence="5" key="1">
    <citation type="submission" date="2011-07" db="EMBL/GenBank/DDBJ databases">
        <title>Divergent evolution of antigenic variation in African trypanosomes.</title>
        <authorList>
            <person name="Jackson A.P."/>
            <person name="Berry A."/>
            <person name="Allison H.C."/>
            <person name="Burton P."/>
            <person name="Anderson J."/>
            <person name="Aslett M."/>
            <person name="Brown R."/>
            <person name="Corton N."/>
            <person name="Harris D."/>
            <person name="Hauser H."/>
            <person name="Gamble J."/>
            <person name="Gilderthorp R."/>
            <person name="McQuillan J."/>
            <person name="Quail M.A."/>
            <person name="Sanders M."/>
            <person name="Van Tonder A."/>
            <person name="Ginger M.L."/>
            <person name="Donelson J.E."/>
            <person name="Field M.C."/>
            <person name="Barry J.D."/>
            <person name="Berriman M."/>
            <person name="Hertz-Fowler C."/>
        </authorList>
    </citation>
    <scope>NUCLEOTIDE SEQUENCE [LARGE SCALE GENOMIC DNA]</scope>
    <source>
        <strain evidence="5">IL3000</strain>
    </source>
</reference>
<dbReference type="VEuPathDB" id="TriTrypDB:TcIL3000_0_03790"/>
<evidence type="ECO:0000256" key="1">
    <source>
        <dbReference type="ARBA" id="ARBA00008511"/>
    </source>
</evidence>
<dbReference type="OMA" id="AYCVDVV"/>
<evidence type="ECO:0000313" key="5">
    <source>
        <dbReference type="Proteomes" id="UP000000702"/>
    </source>
</evidence>
<dbReference type="InterPro" id="IPR050734">
    <property type="entry name" value="PIH1/Kintoun_subfamily"/>
</dbReference>
<evidence type="ECO:0000313" key="4">
    <source>
        <dbReference type="EMBL" id="CCD12917.1"/>
    </source>
</evidence>
<keyword evidence="5" id="KW-1185">Reference proteome</keyword>